<name>A0A5R9F4D7_9BACL</name>
<comment type="caution">
    <text evidence="1">The sequence shown here is derived from an EMBL/GenBank/DDBJ whole genome shotgun (WGS) entry which is preliminary data.</text>
</comment>
<accession>A0A5R9F4D7</accession>
<dbReference type="EMBL" id="SWLG01000005">
    <property type="protein sequence ID" value="TLS37891.1"/>
    <property type="molecule type" value="Genomic_DNA"/>
</dbReference>
<protein>
    <submittedName>
        <fullName evidence="1">Uncharacterized protein</fullName>
    </submittedName>
</protein>
<sequence>MVIRPCFFMLDRLNSNEKGKGIENKTFGVSKMKEEILAYLRNIGETGATVQEIMDFLHTQGMDPNQEEIVELLDETPNDVVKKVPDATVLDPLPGLRYIAGPEA</sequence>
<evidence type="ECO:0000313" key="1">
    <source>
        <dbReference type="EMBL" id="TLS37891.1"/>
    </source>
</evidence>
<dbReference type="Proteomes" id="UP000308230">
    <property type="component" value="Unassembled WGS sequence"/>
</dbReference>
<organism evidence="1 2">
    <name type="scientific">Exobacillus caeni</name>
    <dbReference type="NCBI Taxonomy" id="2574798"/>
    <lineage>
        <taxon>Bacteria</taxon>
        <taxon>Bacillati</taxon>
        <taxon>Bacillota</taxon>
        <taxon>Bacilli</taxon>
        <taxon>Bacillales</taxon>
        <taxon>Guptibacillaceae</taxon>
        <taxon>Exobacillus</taxon>
    </lineage>
</organism>
<dbReference type="RefSeq" id="WP_171016754.1">
    <property type="nucleotide sequence ID" value="NZ_SWLG01000005.1"/>
</dbReference>
<reference evidence="1 2" key="1">
    <citation type="submission" date="2019-04" db="EMBL/GenBank/DDBJ databases">
        <title>Bacillus caeni sp. nov., a bacterium isolated from mangrove sediment.</title>
        <authorList>
            <person name="Huang H."/>
            <person name="Mo K."/>
            <person name="Hu Y."/>
        </authorList>
    </citation>
    <scope>NUCLEOTIDE SEQUENCE [LARGE SCALE GENOMIC DNA]</scope>
    <source>
        <strain evidence="1 2">HB172195</strain>
    </source>
</reference>
<evidence type="ECO:0000313" key="2">
    <source>
        <dbReference type="Proteomes" id="UP000308230"/>
    </source>
</evidence>
<keyword evidence="2" id="KW-1185">Reference proteome</keyword>
<gene>
    <name evidence="1" type="ORF">FCL54_08720</name>
</gene>
<proteinExistence type="predicted"/>
<dbReference type="AlphaFoldDB" id="A0A5R9F4D7"/>